<evidence type="ECO:0000256" key="2">
    <source>
        <dbReference type="ARBA" id="ARBA00007776"/>
    </source>
</evidence>
<dbReference type="OrthoDB" id="1132160at2"/>
<evidence type="ECO:0000256" key="1">
    <source>
        <dbReference type="ARBA" id="ARBA00004651"/>
    </source>
</evidence>
<dbReference type="Proteomes" id="UP000278983">
    <property type="component" value="Unassembled WGS sequence"/>
</dbReference>
<name>A0A3S0QUL1_9BACT</name>
<evidence type="ECO:0000256" key="8">
    <source>
        <dbReference type="SAM" id="Phobius"/>
    </source>
</evidence>
<sequence length="165" mass="19120">MTTDILRRTILFIVLCLVQGLVLNHINLFGCATPLLYIYMALTFPRSYPKWAILLWCFILGICIDTFTNTPGVAAASMTLVGVLQPYVLEMFMQRENEKNFKPTLRNLGNSTYIYYILILVSIFCITYYSLEMFTFFNWLQWLECVGGSTIITAVLVYVIEHLRR</sequence>
<feature type="transmembrane region" description="Helical" evidence="8">
    <location>
        <begin position="137"/>
        <end position="160"/>
    </location>
</feature>
<organism evidence="9 10">
    <name type="scientific">Prevotella koreensis</name>
    <dbReference type="NCBI Taxonomy" id="2490854"/>
    <lineage>
        <taxon>Bacteria</taxon>
        <taxon>Pseudomonadati</taxon>
        <taxon>Bacteroidota</taxon>
        <taxon>Bacteroidia</taxon>
        <taxon>Bacteroidales</taxon>
        <taxon>Prevotellaceae</taxon>
        <taxon>Prevotella</taxon>
    </lineage>
</organism>
<evidence type="ECO:0000256" key="3">
    <source>
        <dbReference type="ARBA" id="ARBA00022475"/>
    </source>
</evidence>
<keyword evidence="4 8" id="KW-0812">Transmembrane</keyword>
<dbReference type="EMBL" id="RYYU01000001">
    <property type="protein sequence ID" value="RUL59984.1"/>
    <property type="molecule type" value="Genomic_DNA"/>
</dbReference>
<comment type="caution">
    <text evidence="9">The sequence shown here is derived from an EMBL/GenBank/DDBJ whole genome shotgun (WGS) entry which is preliminary data.</text>
</comment>
<accession>A0A3S0QUL1</accession>
<dbReference type="GO" id="GO:0008360">
    <property type="term" value="P:regulation of cell shape"/>
    <property type="evidence" value="ECO:0007669"/>
    <property type="project" value="UniProtKB-KW"/>
</dbReference>
<dbReference type="InterPro" id="IPR007227">
    <property type="entry name" value="Cell_shape_determining_MreD"/>
</dbReference>
<dbReference type="NCBIfam" id="TIGR03426">
    <property type="entry name" value="shape_MreD"/>
    <property type="match status" value="1"/>
</dbReference>
<evidence type="ECO:0000256" key="4">
    <source>
        <dbReference type="ARBA" id="ARBA00022692"/>
    </source>
</evidence>
<evidence type="ECO:0000313" key="10">
    <source>
        <dbReference type="Proteomes" id="UP000278983"/>
    </source>
</evidence>
<comment type="similarity">
    <text evidence="2">Belongs to the MreD family.</text>
</comment>
<evidence type="ECO:0000313" key="9">
    <source>
        <dbReference type="EMBL" id="RUL59984.1"/>
    </source>
</evidence>
<dbReference type="RefSeq" id="WP_126679079.1">
    <property type="nucleotide sequence ID" value="NZ_CAUUVU010000016.1"/>
</dbReference>
<protein>
    <submittedName>
        <fullName evidence="9">Rod shape-determining protein MreD</fullName>
    </submittedName>
</protein>
<keyword evidence="7 8" id="KW-0472">Membrane</keyword>
<keyword evidence="10" id="KW-1185">Reference proteome</keyword>
<evidence type="ECO:0000256" key="7">
    <source>
        <dbReference type="ARBA" id="ARBA00023136"/>
    </source>
</evidence>
<gene>
    <name evidence="9" type="primary">mreD</name>
    <name evidence="9" type="ORF">EHV08_09650</name>
</gene>
<dbReference type="GO" id="GO:0005886">
    <property type="term" value="C:plasma membrane"/>
    <property type="evidence" value="ECO:0007669"/>
    <property type="project" value="UniProtKB-SubCell"/>
</dbReference>
<feature type="transmembrane region" description="Helical" evidence="8">
    <location>
        <begin position="51"/>
        <end position="67"/>
    </location>
</feature>
<comment type="subcellular location">
    <subcellularLocation>
        <location evidence="1">Cell membrane</location>
        <topology evidence="1">Multi-pass membrane protein</topology>
    </subcellularLocation>
</comment>
<feature type="transmembrane region" description="Helical" evidence="8">
    <location>
        <begin position="113"/>
        <end position="131"/>
    </location>
</feature>
<evidence type="ECO:0000256" key="6">
    <source>
        <dbReference type="ARBA" id="ARBA00022989"/>
    </source>
</evidence>
<dbReference type="AlphaFoldDB" id="A0A3S0QUL1"/>
<reference evidence="9 10" key="1">
    <citation type="submission" date="2018-12" db="EMBL/GenBank/DDBJ databases">
        <title>Genome sequencing of Prevotella sp. KCOM 3155 (= JS262).</title>
        <authorList>
            <person name="Kook J.-K."/>
            <person name="Park S.-N."/>
            <person name="Lim Y.K."/>
        </authorList>
    </citation>
    <scope>NUCLEOTIDE SEQUENCE [LARGE SCALE GENOMIC DNA]</scope>
    <source>
        <strain evidence="9 10">KCOM 3155</strain>
    </source>
</reference>
<keyword evidence="3" id="KW-1003">Cell membrane</keyword>
<feature type="transmembrane region" description="Helical" evidence="8">
    <location>
        <begin position="12"/>
        <end position="39"/>
    </location>
</feature>
<evidence type="ECO:0000256" key="5">
    <source>
        <dbReference type="ARBA" id="ARBA00022960"/>
    </source>
</evidence>
<keyword evidence="5" id="KW-0133">Cell shape</keyword>
<keyword evidence="6 8" id="KW-1133">Transmembrane helix</keyword>
<proteinExistence type="inferred from homology"/>